<dbReference type="Gene3D" id="1.10.10.60">
    <property type="entry name" value="Homeodomain-like"/>
    <property type="match status" value="2"/>
</dbReference>
<name>A0A5B7ZRS2_9GAMM</name>
<proteinExistence type="predicted"/>
<dbReference type="KEGG" id="thes:FHQ07_07635"/>
<evidence type="ECO:0000256" key="1">
    <source>
        <dbReference type="ARBA" id="ARBA00023015"/>
    </source>
</evidence>
<keyword evidence="1" id="KW-0805">Transcription regulation</keyword>
<dbReference type="InterPro" id="IPR050204">
    <property type="entry name" value="AraC_XylS_family_regulators"/>
</dbReference>
<keyword evidence="2" id="KW-0238">DNA-binding</keyword>
<organism evidence="5 6">
    <name type="scientific">Thermomonas aquatica</name>
    <dbReference type="NCBI Taxonomy" id="2202149"/>
    <lineage>
        <taxon>Bacteria</taxon>
        <taxon>Pseudomonadati</taxon>
        <taxon>Pseudomonadota</taxon>
        <taxon>Gammaproteobacteria</taxon>
        <taxon>Lysobacterales</taxon>
        <taxon>Lysobacteraceae</taxon>
        <taxon>Thermomonas</taxon>
    </lineage>
</organism>
<sequence>MFGHRVGEVAAPAYSMPMVLVAISPRVRPICPSVRQRRSVPRRRTLAHGMAVARAWSRWRGWPRMRVVDTVPATATLDDNRDSVLETVLGAYRMRVEITADVRYCGTWYDQEPATRYGQFHLLTEGECWVSGAALEAPVQLRRGDLIVFPAGVRHLLSSSADAHLPTVGEIEPDDTAMLCGELEFITGTSNPIFSALPAYFVVRSEDSSDGFRQLATMLTETSRDRRWGRQLVQNKLADSLFTMAVCEYVRRAEHPRGLLAALTDARLSRALAAVHERPGEDWTIQSMAQRANMSRTAFAELFAATVGLPPIQYLAHWRATEARRLLKNRRFSVAAVAEMLGYRSEAAFRRFFKRVEGVGPGKVRAGDDDADD</sequence>
<gene>
    <name evidence="5" type="ORF">FHQ07_07635</name>
</gene>
<dbReference type="EMBL" id="CP040871">
    <property type="protein sequence ID" value="QDA57193.1"/>
    <property type="molecule type" value="Genomic_DNA"/>
</dbReference>
<accession>A0A5B7ZRS2</accession>
<evidence type="ECO:0000313" key="6">
    <source>
        <dbReference type="Proteomes" id="UP000308149"/>
    </source>
</evidence>
<dbReference type="PROSITE" id="PS01124">
    <property type="entry name" value="HTH_ARAC_FAMILY_2"/>
    <property type="match status" value="1"/>
</dbReference>
<dbReference type="SUPFAM" id="SSF46689">
    <property type="entry name" value="Homeodomain-like"/>
    <property type="match status" value="2"/>
</dbReference>
<dbReference type="InterPro" id="IPR018060">
    <property type="entry name" value="HTH_AraC"/>
</dbReference>
<evidence type="ECO:0000259" key="4">
    <source>
        <dbReference type="PROSITE" id="PS01124"/>
    </source>
</evidence>
<dbReference type="Proteomes" id="UP000308149">
    <property type="component" value="Chromosome"/>
</dbReference>
<dbReference type="SMART" id="SM00342">
    <property type="entry name" value="HTH_ARAC"/>
    <property type="match status" value="1"/>
</dbReference>
<protein>
    <submittedName>
        <fullName evidence="5">AraC family transcriptional regulator</fullName>
    </submittedName>
</protein>
<feature type="domain" description="HTH araC/xylS-type" evidence="4">
    <location>
        <begin position="269"/>
        <end position="367"/>
    </location>
</feature>
<dbReference type="InterPro" id="IPR032783">
    <property type="entry name" value="AraC_lig"/>
</dbReference>
<dbReference type="PANTHER" id="PTHR46796">
    <property type="entry name" value="HTH-TYPE TRANSCRIPTIONAL ACTIVATOR RHAS-RELATED"/>
    <property type="match status" value="1"/>
</dbReference>
<dbReference type="Pfam" id="PF12852">
    <property type="entry name" value="Cupin_6"/>
    <property type="match status" value="1"/>
</dbReference>
<reference evidence="5 6" key="1">
    <citation type="submission" date="2019-06" db="EMBL/GenBank/DDBJ databases">
        <title>Thermomonas aquatica sp. nov., isolated from an industrial wastewater treatment plant.</title>
        <authorList>
            <person name="Jeon J.H."/>
            <person name="Park D.-S."/>
        </authorList>
    </citation>
    <scope>NUCLEOTIDE SEQUENCE [LARGE SCALE GENOMIC DNA]</scope>
    <source>
        <strain evidence="5 6">SY21</strain>
    </source>
</reference>
<dbReference type="Pfam" id="PF12833">
    <property type="entry name" value="HTH_18"/>
    <property type="match status" value="1"/>
</dbReference>
<evidence type="ECO:0000256" key="2">
    <source>
        <dbReference type="ARBA" id="ARBA00023125"/>
    </source>
</evidence>
<dbReference type="AlphaFoldDB" id="A0A5B7ZRS2"/>
<dbReference type="OrthoDB" id="9783876at2"/>
<keyword evidence="3" id="KW-0804">Transcription</keyword>
<dbReference type="GO" id="GO:0043565">
    <property type="term" value="F:sequence-specific DNA binding"/>
    <property type="evidence" value="ECO:0007669"/>
    <property type="project" value="InterPro"/>
</dbReference>
<dbReference type="InterPro" id="IPR009057">
    <property type="entry name" value="Homeodomain-like_sf"/>
</dbReference>
<evidence type="ECO:0000256" key="3">
    <source>
        <dbReference type="ARBA" id="ARBA00023163"/>
    </source>
</evidence>
<evidence type="ECO:0000313" key="5">
    <source>
        <dbReference type="EMBL" id="QDA57193.1"/>
    </source>
</evidence>
<keyword evidence="6" id="KW-1185">Reference proteome</keyword>
<dbReference type="GO" id="GO:0003700">
    <property type="term" value="F:DNA-binding transcription factor activity"/>
    <property type="evidence" value="ECO:0007669"/>
    <property type="project" value="InterPro"/>
</dbReference>
<dbReference type="PANTHER" id="PTHR46796:SF7">
    <property type="entry name" value="ARAC FAMILY TRANSCRIPTIONAL REGULATOR"/>
    <property type="match status" value="1"/>
</dbReference>